<dbReference type="RefSeq" id="YP_009151311.1">
    <property type="nucleotide sequence ID" value="NC_027369.1"/>
</dbReference>
<reference evidence="1 2" key="1">
    <citation type="journal article" date="2013" name="Genome Announc.">
        <title>Complete Genome Sequence of Bacteriophage EC6, Capable of Lysing Escherichia coli O157:H7.</title>
        <authorList>
            <person name="Tiwari B.R."/>
            <person name="Kim J."/>
        </authorList>
    </citation>
    <scope>NUCLEOTIDE SEQUENCE [LARGE SCALE GENOMIC DNA]</scope>
</reference>
<proteinExistence type="predicted"/>
<accession>K4I3H7</accession>
<name>K4I3H7_9CAUD</name>
<dbReference type="EMBL" id="JX560968">
    <property type="protein sequence ID" value="AFU62400.1"/>
    <property type="molecule type" value="Genomic_DNA"/>
</dbReference>
<sequence>MFRFLRKTHGSYKFNLIIKEDFGVHAWHSFYSKGCIACEARDK</sequence>
<dbReference type="KEGG" id="vg:24646075"/>
<organism evidence="1 2">
    <name type="scientific">Escherichia phage EC6</name>
    <dbReference type="NCBI Taxonomy" id="1229757"/>
    <lineage>
        <taxon>Viruses</taxon>
        <taxon>Duplodnaviria</taxon>
        <taxon>Heunggongvirae</taxon>
        <taxon>Uroviricota</taxon>
        <taxon>Caudoviricetes</taxon>
        <taxon>Andersonviridae</taxon>
        <taxon>Ounavirinae</taxon>
        <taxon>Felixounavirus</taxon>
        <taxon>Felixounavirus EC6</taxon>
    </lineage>
</organism>
<dbReference type="GeneID" id="24646075"/>
<evidence type="ECO:0000313" key="2">
    <source>
        <dbReference type="Proteomes" id="UP000008039"/>
    </source>
</evidence>
<keyword evidence="2" id="KW-1185">Reference proteome</keyword>
<protein>
    <submittedName>
        <fullName evidence="1">Uncharacterized protein</fullName>
    </submittedName>
</protein>
<evidence type="ECO:0000313" key="1">
    <source>
        <dbReference type="EMBL" id="AFU62400.1"/>
    </source>
</evidence>
<dbReference type="Proteomes" id="UP000008039">
    <property type="component" value="Segment"/>
</dbReference>